<comment type="caution">
    <text evidence="2">The sequence shown here is derived from an EMBL/GenBank/DDBJ whole genome shotgun (WGS) entry which is preliminary data.</text>
</comment>
<evidence type="ECO:0000313" key="2">
    <source>
        <dbReference type="EMBL" id="NOH47170.1"/>
    </source>
</evidence>
<evidence type="ECO:0000259" key="1">
    <source>
        <dbReference type="PROSITE" id="PS50234"/>
    </source>
</evidence>
<dbReference type="EMBL" id="VTYN01000003">
    <property type="protein sequence ID" value="NOH47170.1"/>
    <property type="molecule type" value="Genomic_DNA"/>
</dbReference>
<dbReference type="Proteomes" id="UP000572072">
    <property type="component" value="Unassembled WGS sequence"/>
</dbReference>
<dbReference type="PROSITE" id="PS50234">
    <property type="entry name" value="VWFA"/>
    <property type="match status" value="1"/>
</dbReference>
<protein>
    <submittedName>
        <fullName evidence="2">VWA domain-containing protein</fullName>
    </submittedName>
</protein>
<accession>A0A7Y4E0L8</accession>
<dbReference type="SMART" id="SM00327">
    <property type="entry name" value="VWA"/>
    <property type="match status" value="1"/>
</dbReference>
<gene>
    <name evidence="2" type="ORF">F0262_03760</name>
</gene>
<dbReference type="InterPro" id="IPR002035">
    <property type="entry name" value="VWF_A"/>
</dbReference>
<dbReference type="Pfam" id="PF00092">
    <property type="entry name" value="VWA"/>
    <property type="match status" value="1"/>
</dbReference>
<name>A0A7Y4E0L8_9VIBR</name>
<dbReference type="SUPFAM" id="SSF53300">
    <property type="entry name" value="vWA-like"/>
    <property type="match status" value="1"/>
</dbReference>
<dbReference type="InterPro" id="IPR036465">
    <property type="entry name" value="vWFA_dom_sf"/>
</dbReference>
<sequence>MMNITKKHSKSKGLVIWLTVIALPFFLMVTGLALDSGRAYLVKAKLFAALDAAGIAAARAVANGETAARTAANKYFSANIPANYLDSNPSLGQINFSTDAFGNVSINLNASASLVNPFLSVFGYSNWDVSAEAQTIRRPVDLVLVVDNTTSLRSGSIGDVTQDVIDRSKSFVKNFNENFDRVSIVKYAYGAETPVTFNSTRGHSRQALISAIDSFTFGSFSSPQYTNASEGMYRALDGIRNVSNPANLKVIVFFTDGAPNTFSSRFRFVGETGWHRGSIRSGDSTSNGTPRGLWRHNRVNTTASNGDYHGSNIDDKLRRFPDYYNTHSVNASEFRVLNPTHPVRPVAQYNPNSHTSAQLYQRVNRISRNLVEDMAEKARQEDIYVFTLGLGSSLTSFSGPDMEKGEDLLLRMANDPSMLSRPSLSSDFKPTQLQGVYCHAVDEEALGPCFDQMLDVIIRLTL</sequence>
<dbReference type="CDD" id="cd00198">
    <property type="entry name" value="vWFA"/>
    <property type="match status" value="1"/>
</dbReference>
<organism evidence="2 3">
    <name type="scientific">Vibrio rotiferianus</name>
    <dbReference type="NCBI Taxonomy" id="190895"/>
    <lineage>
        <taxon>Bacteria</taxon>
        <taxon>Pseudomonadati</taxon>
        <taxon>Pseudomonadota</taxon>
        <taxon>Gammaproteobacteria</taxon>
        <taxon>Vibrionales</taxon>
        <taxon>Vibrionaceae</taxon>
        <taxon>Vibrio</taxon>
    </lineage>
</organism>
<feature type="domain" description="VWFA" evidence="1">
    <location>
        <begin position="141"/>
        <end position="441"/>
    </location>
</feature>
<dbReference type="AlphaFoldDB" id="A0A7Y4E0L8"/>
<reference evidence="2 3" key="1">
    <citation type="submission" date="2019-08" db="EMBL/GenBank/DDBJ databases">
        <title>Draft genome sequencing and comparative genomics of hatchery-associated Vibrios.</title>
        <authorList>
            <person name="Kehlet-Delgado H."/>
            <person name="Mueller R.S."/>
        </authorList>
    </citation>
    <scope>NUCLEOTIDE SEQUENCE [LARGE SCALE GENOMIC DNA]</scope>
    <source>
        <strain evidence="2 3">00-78-3</strain>
    </source>
</reference>
<dbReference type="Pfam" id="PF13400">
    <property type="entry name" value="Tad"/>
    <property type="match status" value="1"/>
</dbReference>
<dbReference type="InterPro" id="IPR028087">
    <property type="entry name" value="Tad_N"/>
</dbReference>
<dbReference type="RefSeq" id="WP_171357095.1">
    <property type="nucleotide sequence ID" value="NZ_JBEWWM010000009.1"/>
</dbReference>
<evidence type="ECO:0000313" key="3">
    <source>
        <dbReference type="Proteomes" id="UP000572072"/>
    </source>
</evidence>
<dbReference type="Gene3D" id="3.40.50.410">
    <property type="entry name" value="von Willebrand factor, type A domain"/>
    <property type="match status" value="1"/>
</dbReference>
<proteinExistence type="predicted"/>